<dbReference type="AlphaFoldDB" id="A0AB36T293"/>
<sequence>MDNDLQNKIDVLGLQAVDEKAYNKDLKPHEETYKRAKIDINRFKNYKLYGGEHMLYSIEYIERTPIEELLKLIRLMQY</sequence>
<dbReference type="RefSeq" id="WP_000368155.1">
    <property type="nucleotide sequence ID" value="NZ_JBEUTG010000115.1"/>
</dbReference>
<organism evidence="1 2">
    <name type="scientific">Bacillus toyonensis</name>
    <dbReference type="NCBI Taxonomy" id="155322"/>
    <lineage>
        <taxon>Bacteria</taxon>
        <taxon>Bacillati</taxon>
        <taxon>Bacillota</taxon>
        <taxon>Bacilli</taxon>
        <taxon>Bacillales</taxon>
        <taxon>Bacillaceae</taxon>
        <taxon>Bacillus</taxon>
        <taxon>Bacillus cereus group</taxon>
    </lineage>
</organism>
<dbReference type="Proteomes" id="UP000220078">
    <property type="component" value="Unassembled WGS sequence"/>
</dbReference>
<protein>
    <submittedName>
        <fullName evidence="1">Hydrolase</fullName>
    </submittedName>
</protein>
<comment type="caution">
    <text evidence="1">The sequence shown here is derived from an EMBL/GenBank/DDBJ whole genome shotgun (WGS) entry which is preliminary data.</text>
</comment>
<name>A0AB36T293_9BACI</name>
<dbReference type="GO" id="GO:0016787">
    <property type="term" value="F:hydrolase activity"/>
    <property type="evidence" value="ECO:0007669"/>
    <property type="project" value="UniProtKB-KW"/>
</dbReference>
<gene>
    <name evidence="1" type="ORF">CN551_18635</name>
</gene>
<evidence type="ECO:0000313" key="2">
    <source>
        <dbReference type="Proteomes" id="UP000220078"/>
    </source>
</evidence>
<keyword evidence="1" id="KW-0378">Hydrolase</keyword>
<reference evidence="1 2" key="1">
    <citation type="submission" date="2017-09" db="EMBL/GenBank/DDBJ databases">
        <title>Large-scale bioinformatics analysis of Bacillus genomes uncovers conserved roles of natural products in bacterial physiology.</title>
        <authorList>
            <consortium name="Agbiome Team Llc"/>
            <person name="Bleich R.M."/>
            <person name="Kirk G.J."/>
            <person name="Santa Maria K.C."/>
            <person name="Allen S.E."/>
            <person name="Farag S."/>
            <person name="Shank E.A."/>
            <person name="Bowers A."/>
        </authorList>
    </citation>
    <scope>NUCLEOTIDE SEQUENCE [LARGE SCALE GENOMIC DNA]</scope>
    <source>
        <strain evidence="1 2">AFS027629</strain>
    </source>
</reference>
<accession>A0AB36T293</accession>
<evidence type="ECO:0000313" key="1">
    <source>
        <dbReference type="EMBL" id="PEN87079.1"/>
    </source>
</evidence>
<dbReference type="EMBL" id="NUAP01000032">
    <property type="protein sequence ID" value="PEN87079.1"/>
    <property type="molecule type" value="Genomic_DNA"/>
</dbReference>
<proteinExistence type="predicted"/>